<dbReference type="GO" id="GO:0015937">
    <property type="term" value="P:coenzyme A biosynthetic process"/>
    <property type="evidence" value="ECO:0007669"/>
    <property type="project" value="TreeGrafter"/>
</dbReference>
<comment type="caution">
    <text evidence="6">The sequence shown here is derived from an EMBL/GenBank/DDBJ whole genome shotgun (WGS) entry which is preliminary data.</text>
</comment>
<dbReference type="PANTHER" id="PTHR14359:SF6">
    <property type="entry name" value="PHOSPHOPANTOTHENOYLCYSTEINE DECARBOXYLASE"/>
    <property type="match status" value="1"/>
</dbReference>
<reference evidence="6" key="2">
    <citation type="journal article" date="2014" name="ISME J.">
        <title>Microbial stratification in low pH oxic and suboxic macroscopic growths along an acid mine drainage.</title>
        <authorList>
            <person name="Mendez-Garcia C."/>
            <person name="Mesa V."/>
            <person name="Sprenger R.R."/>
            <person name="Richter M."/>
            <person name="Diez M.S."/>
            <person name="Solano J."/>
            <person name="Bargiela R."/>
            <person name="Golyshina O.V."/>
            <person name="Manteca A."/>
            <person name="Ramos J.L."/>
            <person name="Gallego J.R."/>
            <person name="Llorente I."/>
            <person name="Martins Dos Santos V.A."/>
            <person name="Jensen O.N."/>
            <person name="Pelaez A.I."/>
            <person name="Sanchez J."/>
            <person name="Ferrer M."/>
        </authorList>
    </citation>
    <scope>NUCLEOTIDE SEQUENCE</scope>
</reference>
<keyword evidence="6" id="KW-0456">Lyase</keyword>
<evidence type="ECO:0000256" key="1">
    <source>
        <dbReference type="ARBA" id="ARBA00022602"/>
    </source>
</evidence>
<dbReference type="InterPro" id="IPR004507">
    <property type="entry name" value="UbiX-like"/>
</dbReference>
<evidence type="ECO:0000256" key="4">
    <source>
        <dbReference type="ARBA" id="ARBA00022679"/>
    </source>
</evidence>
<dbReference type="HAMAP" id="MF_01984">
    <property type="entry name" value="ubiX_pad"/>
    <property type="match status" value="1"/>
</dbReference>
<dbReference type="Pfam" id="PF02441">
    <property type="entry name" value="Flavoprotein"/>
    <property type="match status" value="1"/>
</dbReference>
<dbReference type="NCBIfam" id="TIGR00421">
    <property type="entry name" value="ubiX_pad"/>
    <property type="match status" value="1"/>
</dbReference>
<dbReference type="Gene3D" id="3.40.50.1950">
    <property type="entry name" value="Flavin prenyltransferase-like"/>
    <property type="match status" value="1"/>
</dbReference>
<feature type="domain" description="Flavoprotein" evidence="5">
    <location>
        <begin position="10"/>
        <end position="178"/>
    </location>
</feature>
<evidence type="ECO:0000259" key="5">
    <source>
        <dbReference type="Pfam" id="PF02441"/>
    </source>
</evidence>
<sequence length="186" mass="19523">MDSSAPGPPVVVGITGASGSAVVVHLLEALAADGIPVALVATAAGRAVLREECGYSLDRFRRPGFVEYSDADPAAPIASGSRPTRGMAVVPCSANTVAKIAHGLADTLLTRAAHVHLKERRRLVLMPRETPLSPIMLRNLTSLAELGVAIVDPAPAFYLKPKSVDEITRYLAGKVLEQLGLPQRST</sequence>
<dbReference type="GO" id="GO:0004659">
    <property type="term" value="F:prenyltransferase activity"/>
    <property type="evidence" value="ECO:0007669"/>
    <property type="project" value="UniProtKB-KW"/>
</dbReference>
<name>T0Y0H3_9ZZZZ</name>
<keyword evidence="3" id="KW-0288">FMN</keyword>
<evidence type="ECO:0000256" key="3">
    <source>
        <dbReference type="ARBA" id="ARBA00022643"/>
    </source>
</evidence>
<dbReference type="EMBL" id="AUZX01016157">
    <property type="protein sequence ID" value="EQD26508.1"/>
    <property type="molecule type" value="Genomic_DNA"/>
</dbReference>
<dbReference type="GO" id="GO:0010181">
    <property type="term" value="F:FMN binding"/>
    <property type="evidence" value="ECO:0007669"/>
    <property type="project" value="TreeGrafter"/>
</dbReference>
<dbReference type="EC" id="4.1.1.-" evidence="6"/>
<dbReference type="PANTHER" id="PTHR14359">
    <property type="entry name" value="HOMO-OLIGOMERIC FLAVIN CONTAINING CYS DECARBOXYLASE FAMILY"/>
    <property type="match status" value="1"/>
</dbReference>
<dbReference type="InterPro" id="IPR003382">
    <property type="entry name" value="Flavoprotein"/>
</dbReference>
<dbReference type="InterPro" id="IPR036551">
    <property type="entry name" value="Flavin_trans-like"/>
</dbReference>
<keyword evidence="4" id="KW-0808">Transferase</keyword>
<proteinExistence type="inferred from homology"/>
<dbReference type="GO" id="GO:0004633">
    <property type="term" value="F:phosphopantothenoylcysteine decarboxylase activity"/>
    <property type="evidence" value="ECO:0007669"/>
    <property type="project" value="TreeGrafter"/>
</dbReference>
<evidence type="ECO:0000256" key="2">
    <source>
        <dbReference type="ARBA" id="ARBA00022630"/>
    </source>
</evidence>
<evidence type="ECO:0000313" key="6">
    <source>
        <dbReference type="EMBL" id="EQD26508.1"/>
    </source>
</evidence>
<reference evidence="6" key="1">
    <citation type="submission" date="2013-08" db="EMBL/GenBank/DDBJ databases">
        <authorList>
            <person name="Mendez C."/>
            <person name="Richter M."/>
            <person name="Ferrer M."/>
            <person name="Sanchez J."/>
        </authorList>
    </citation>
    <scope>NUCLEOTIDE SEQUENCE</scope>
</reference>
<organism evidence="6">
    <name type="scientific">mine drainage metagenome</name>
    <dbReference type="NCBI Taxonomy" id="410659"/>
    <lineage>
        <taxon>unclassified sequences</taxon>
        <taxon>metagenomes</taxon>
        <taxon>ecological metagenomes</taxon>
    </lineage>
</organism>
<dbReference type="GO" id="GO:0071513">
    <property type="term" value="C:phosphopantothenoylcysteine decarboxylase complex"/>
    <property type="evidence" value="ECO:0007669"/>
    <property type="project" value="TreeGrafter"/>
</dbReference>
<feature type="non-terminal residue" evidence="6">
    <location>
        <position position="186"/>
    </location>
</feature>
<dbReference type="AlphaFoldDB" id="T0Y0H3"/>
<gene>
    <name evidence="6" type="ORF">B1A_21858</name>
</gene>
<keyword evidence="2" id="KW-0285">Flavoprotein</keyword>
<accession>T0Y0H3</accession>
<protein>
    <submittedName>
        <fullName evidence="6">Phenylacrylic acid decarboxylase</fullName>
        <ecNumber evidence="6">4.1.1.-</ecNumber>
    </submittedName>
</protein>
<dbReference type="SUPFAM" id="SSF52507">
    <property type="entry name" value="Homo-oligomeric flavin-containing Cys decarboxylases, HFCD"/>
    <property type="match status" value="1"/>
</dbReference>
<keyword evidence="1" id="KW-0637">Prenyltransferase</keyword>